<name>A0ABN7XA49_GIGMA</name>
<comment type="caution">
    <text evidence="1">The sequence shown here is derived from an EMBL/GenBank/DDBJ whole genome shotgun (WGS) entry which is preliminary data.</text>
</comment>
<evidence type="ECO:0000313" key="1">
    <source>
        <dbReference type="EMBL" id="CAG8850204.1"/>
    </source>
</evidence>
<reference evidence="1 2" key="1">
    <citation type="submission" date="2021-06" db="EMBL/GenBank/DDBJ databases">
        <authorList>
            <person name="Kallberg Y."/>
            <person name="Tangrot J."/>
            <person name="Rosling A."/>
        </authorList>
    </citation>
    <scope>NUCLEOTIDE SEQUENCE [LARGE SCALE GENOMIC DNA]</scope>
    <source>
        <strain evidence="1 2">120-4 pot B 10/14</strain>
    </source>
</reference>
<organism evidence="1 2">
    <name type="scientific">Gigaspora margarita</name>
    <dbReference type="NCBI Taxonomy" id="4874"/>
    <lineage>
        <taxon>Eukaryota</taxon>
        <taxon>Fungi</taxon>
        <taxon>Fungi incertae sedis</taxon>
        <taxon>Mucoromycota</taxon>
        <taxon>Glomeromycotina</taxon>
        <taxon>Glomeromycetes</taxon>
        <taxon>Diversisporales</taxon>
        <taxon>Gigasporaceae</taxon>
        <taxon>Gigaspora</taxon>
    </lineage>
</organism>
<keyword evidence="2" id="KW-1185">Reference proteome</keyword>
<evidence type="ECO:0000313" key="2">
    <source>
        <dbReference type="Proteomes" id="UP000789901"/>
    </source>
</evidence>
<feature type="non-terminal residue" evidence="1">
    <location>
        <position position="57"/>
    </location>
</feature>
<protein>
    <submittedName>
        <fullName evidence="1">46279_t:CDS:1</fullName>
    </submittedName>
</protein>
<feature type="non-terminal residue" evidence="1">
    <location>
        <position position="1"/>
    </location>
</feature>
<proteinExistence type="predicted"/>
<dbReference type="Proteomes" id="UP000789901">
    <property type="component" value="Unassembled WGS sequence"/>
</dbReference>
<accession>A0ABN7XA49</accession>
<gene>
    <name evidence="1" type="ORF">GMARGA_LOCUS40099</name>
</gene>
<sequence>LINQLDIVNTSIIAMKIAKLRKKADYPGACKAIKASRMLPQRQWWYYVLNPLLLSQA</sequence>
<dbReference type="EMBL" id="CAJVQB010099983">
    <property type="protein sequence ID" value="CAG8850204.1"/>
    <property type="molecule type" value="Genomic_DNA"/>
</dbReference>